<keyword evidence="3" id="KW-0699">rRNA-binding</keyword>
<comment type="caution">
    <text evidence="5">The sequence shown here is derived from an EMBL/GenBank/DDBJ whole genome shotgun (WGS) entry which is preliminary data.</text>
</comment>
<sequence length="85" mass="10065">MKKIDELLSKYRTHKKDSGSAPVQIILLSEEINNLIRHLKKHKHDYDSKLGLLKMVSKRRKFLNYLQKSDKKTYESLIVDLGLRK</sequence>
<dbReference type="EMBL" id="DTGG01000116">
    <property type="protein sequence ID" value="HFZ09194.1"/>
    <property type="molecule type" value="Genomic_DNA"/>
</dbReference>
<dbReference type="GO" id="GO:0003735">
    <property type="term" value="F:structural constituent of ribosome"/>
    <property type="evidence" value="ECO:0007669"/>
    <property type="project" value="InterPro"/>
</dbReference>
<dbReference type="SMART" id="SM01387">
    <property type="entry name" value="Ribosomal_S15"/>
    <property type="match status" value="1"/>
</dbReference>
<dbReference type="NCBIfam" id="TIGR00952">
    <property type="entry name" value="S15_bact"/>
    <property type="match status" value="1"/>
</dbReference>
<protein>
    <recommendedName>
        <fullName evidence="3">Small ribosomal subunit protein uS15</fullName>
    </recommendedName>
</protein>
<dbReference type="CDD" id="cd00353">
    <property type="entry name" value="Ribosomal_S15p_S13e"/>
    <property type="match status" value="1"/>
</dbReference>
<evidence type="ECO:0000256" key="1">
    <source>
        <dbReference type="ARBA" id="ARBA00022980"/>
    </source>
</evidence>
<dbReference type="InterPro" id="IPR000589">
    <property type="entry name" value="Ribosomal_uS15"/>
</dbReference>
<organism evidence="5">
    <name type="scientific">candidate division CPR3 bacterium</name>
    <dbReference type="NCBI Taxonomy" id="2268181"/>
    <lineage>
        <taxon>Bacteria</taxon>
        <taxon>Bacteria division CPR3</taxon>
    </lineage>
</organism>
<evidence type="ECO:0000256" key="3">
    <source>
        <dbReference type="HAMAP-Rule" id="MF_01343"/>
    </source>
</evidence>
<evidence type="ECO:0000256" key="4">
    <source>
        <dbReference type="RuleBase" id="RU003919"/>
    </source>
</evidence>
<dbReference type="PANTHER" id="PTHR23321">
    <property type="entry name" value="RIBOSOMAL PROTEIN S15, BACTERIAL AND ORGANELLAR"/>
    <property type="match status" value="1"/>
</dbReference>
<gene>
    <name evidence="3" type="primary">rpsO</name>
    <name evidence="5" type="ORF">ENV41_03575</name>
</gene>
<dbReference type="Gene3D" id="6.10.250.3130">
    <property type="match status" value="1"/>
</dbReference>
<dbReference type="PANTHER" id="PTHR23321:SF26">
    <property type="entry name" value="SMALL RIBOSOMAL SUBUNIT PROTEIN US15M"/>
    <property type="match status" value="1"/>
</dbReference>
<reference evidence="5" key="1">
    <citation type="journal article" date="2020" name="mSystems">
        <title>Genome- and Community-Level Interaction Insights into Carbon Utilization and Element Cycling Functions of Hydrothermarchaeota in Hydrothermal Sediment.</title>
        <authorList>
            <person name="Zhou Z."/>
            <person name="Liu Y."/>
            <person name="Xu W."/>
            <person name="Pan J."/>
            <person name="Luo Z.H."/>
            <person name="Li M."/>
        </authorList>
    </citation>
    <scope>NUCLEOTIDE SEQUENCE [LARGE SCALE GENOMIC DNA]</scope>
    <source>
        <strain evidence="5">SpSt-757</strain>
    </source>
</reference>
<comment type="function">
    <text evidence="3">One of the primary rRNA binding proteins, it binds directly to 16S rRNA where it helps nucleate assembly of the platform of the 30S subunit by binding and bridging several RNA helices of the 16S rRNA.</text>
</comment>
<proteinExistence type="inferred from homology"/>
<comment type="subunit">
    <text evidence="3">Part of the 30S ribosomal subunit. Forms a bridge to the 50S subunit in the 70S ribosome, contacting the 23S rRNA.</text>
</comment>
<keyword evidence="1 3" id="KW-0689">Ribosomal protein</keyword>
<dbReference type="Gene3D" id="1.10.287.10">
    <property type="entry name" value="S15/NS1, RNA-binding"/>
    <property type="match status" value="1"/>
</dbReference>
<dbReference type="GO" id="GO:0019843">
    <property type="term" value="F:rRNA binding"/>
    <property type="evidence" value="ECO:0007669"/>
    <property type="project" value="UniProtKB-UniRule"/>
</dbReference>
<comment type="function">
    <text evidence="3">Forms an intersubunit bridge (bridge B4) with the 23S rRNA of the 50S subunit in the ribosome.</text>
</comment>
<dbReference type="SUPFAM" id="SSF47060">
    <property type="entry name" value="S15/NS1 RNA-binding domain"/>
    <property type="match status" value="1"/>
</dbReference>
<dbReference type="AlphaFoldDB" id="A0A7V3N4Q6"/>
<dbReference type="InterPro" id="IPR005290">
    <property type="entry name" value="Ribosomal_uS15_bac-type"/>
</dbReference>
<keyword evidence="2 3" id="KW-0687">Ribonucleoprotein</keyword>
<evidence type="ECO:0000313" key="5">
    <source>
        <dbReference type="EMBL" id="HFZ09194.1"/>
    </source>
</evidence>
<dbReference type="Pfam" id="PF00312">
    <property type="entry name" value="Ribosomal_S15"/>
    <property type="match status" value="1"/>
</dbReference>
<name>A0A7V3N4Q6_UNCC3</name>
<evidence type="ECO:0000256" key="2">
    <source>
        <dbReference type="ARBA" id="ARBA00023274"/>
    </source>
</evidence>
<dbReference type="GO" id="GO:0022627">
    <property type="term" value="C:cytosolic small ribosomal subunit"/>
    <property type="evidence" value="ECO:0007669"/>
    <property type="project" value="TreeGrafter"/>
</dbReference>
<accession>A0A7V3N4Q6</accession>
<keyword evidence="3" id="KW-0694">RNA-binding</keyword>
<dbReference type="HAMAP" id="MF_01343_B">
    <property type="entry name" value="Ribosomal_uS15_B"/>
    <property type="match status" value="1"/>
</dbReference>
<dbReference type="GO" id="GO:0006412">
    <property type="term" value="P:translation"/>
    <property type="evidence" value="ECO:0007669"/>
    <property type="project" value="UniProtKB-UniRule"/>
</dbReference>
<comment type="similarity">
    <text evidence="3 4">Belongs to the universal ribosomal protein uS15 family.</text>
</comment>
<dbReference type="InterPro" id="IPR009068">
    <property type="entry name" value="uS15_NS1_RNA-bd_sf"/>
</dbReference>